<protein>
    <submittedName>
        <fullName evidence="3">Fumarylacetoacetate hydrolase</fullName>
    </submittedName>
</protein>
<dbReference type="PANTHER" id="PTHR43211">
    <property type="entry name" value="FUMARYLACETOACETATE HYDROLASE"/>
    <property type="match status" value="1"/>
</dbReference>
<gene>
    <name evidence="3" type="ORF">CBY09_04405</name>
</gene>
<organism evidence="3 4">
    <name type="scientific">Acidovorax kalamii</name>
    <dbReference type="NCBI Taxonomy" id="2004485"/>
    <lineage>
        <taxon>Bacteria</taxon>
        <taxon>Pseudomonadati</taxon>
        <taxon>Pseudomonadota</taxon>
        <taxon>Betaproteobacteria</taxon>
        <taxon>Burkholderiales</taxon>
        <taxon>Comamonadaceae</taxon>
        <taxon>Acidovorax</taxon>
    </lineage>
</organism>
<dbReference type="InterPro" id="IPR011234">
    <property type="entry name" value="Fumarylacetoacetase-like_C"/>
</dbReference>
<name>A0A235EQ05_9BURK</name>
<proteinExistence type="predicted"/>
<accession>A0A235EQ05</accession>
<dbReference type="InterPro" id="IPR041072">
    <property type="entry name" value="FAA_hydro_N"/>
</dbReference>
<keyword evidence="3" id="KW-0378">Hydrolase</keyword>
<dbReference type="EMBL" id="NOIG01000004">
    <property type="protein sequence ID" value="OYD51080.1"/>
    <property type="molecule type" value="Genomic_DNA"/>
</dbReference>
<sequence length="345" mass="37288">MKLATLRDDQRNRQRDGRLVVVSADARRCIDASPVAPTLLDALERWSVVEPALHDLARTVNAPAAQGAMPFDVRQCLAPLPRTWQWLDGSAFLNHGHLMERAFKVPPVADFETIPLMYQGAADDFLGPHDDVALPSEADQIDFEGEFGVVLSETPLGVAAEEALQHVRLIVLINDWSLRAFGPREAKSGFGFVQAKPSTAFAPIAVTPDELGAAWTGGRVHLRLQTQRNGEWFGHPHGGAMHFDFGQLIAHAARTRRLSAGTLIGSGTVSNADVAVGSSCIAERRMVEALADGAPHTPFLRFGERVRMVALDGQDQPAPFGVIDQMVVPCGAAGPERMSIENATD</sequence>
<dbReference type="AlphaFoldDB" id="A0A235EQ05"/>
<dbReference type="RefSeq" id="WP_094286791.1">
    <property type="nucleotide sequence ID" value="NZ_NOIG01000004.1"/>
</dbReference>
<evidence type="ECO:0000313" key="3">
    <source>
        <dbReference type="EMBL" id="OYD51080.1"/>
    </source>
</evidence>
<feature type="domain" description="Fumarylacetoacetase N-terminal" evidence="2">
    <location>
        <begin position="1"/>
        <end position="82"/>
    </location>
</feature>
<evidence type="ECO:0000313" key="4">
    <source>
        <dbReference type="Proteomes" id="UP000215441"/>
    </source>
</evidence>
<feature type="domain" description="Fumarylacetoacetase-like C-terminal" evidence="1">
    <location>
        <begin position="87"/>
        <end position="308"/>
    </location>
</feature>
<comment type="caution">
    <text evidence="3">The sequence shown here is derived from an EMBL/GenBank/DDBJ whole genome shotgun (WGS) entry which is preliminary data.</text>
</comment>
<dbReference type="Pfam" id="PF01557">
    <property type="entry name" value="FAA_hydrolase"/>
    <property type="match status" value="1"/>
</dbReference>
<keyword evidence="4" id="KW-1185">Reference proteome</keyword>
<dbReference type="Proteomes" id="UP000215441">
    <property type="component" value="Unassembled WGS sequence"/>
</dbReference>
<dbReference type="InterPro" id="IPR036663">
    <property type="entry name" value="Fumarylacetoacetase_C_sf"/>
</dbReference>
<reference evidence="3 4" key="1">
    <citation type="submission" date="2017-07" db="EMBL/GenBank/DDBJ databases">
        <title>Acidovorax KNDSW TSA 6 genome sequence and assembly.</title>
        <authorList>
            <person name="Mayilraj S."/>
        </authorList>
    </citation>
    <scope>NUCLEOTIDE SEQUENCE [LARGE SCALE GENOMIC DNA]</scope>
    <source>
        <strain evidence="3 4">KNDSW-TSA6</strain>
    </source>
</reference>
<dbReference type="SUPFAM" id="SSF56529">
    <property type="entry name" value="FAH"/>
    <property type="match status" value="1"/>
</dbReference>
<dbReference type="GO" id="GO:0016787">
    <property type="term" value="F:hydrolase activity"/>
    <property type="evidence" value="ECO:0007669"/>
    <property type="project" value="UniProtKB-KW"/>
</dbReference>
<evidence type="ECO:0000259" key="2">
    <source>
        <dbReference type="Pfam" id="PF18288"/>
    </source>
</evidence>
<evidence type="ECO:0000259" key="1">
    <source>
        <dbReference type="Pfam" id="PF01557"/>
    </source>
</evidence>
<dbReference type="OrthoDB" id="9775905at2"/>
<dbReference type="Gene3D" id="3.90.850.10">
    <property type="entry name" value="Fumarylacetoacetase-like, C-terminal domain"/>
    <property type="match status" value="1"/>
</dbReference>
<dbReference type="Pfam" id="PF18288">
    <property type="entry name" value="FAA_hydro_N_2"/>
    <property type="match status" value="1"/>
</dbReference>
<dbReference type="PANTHER" id="PTHR43211:SF1">
    <property type="entry name" value="BLL6422 PROTEIN"/>
    <property type="match status" value="1"/>
</dbReference>